<dbReference type="AlphaFoldDB" id="A0A819KEE1"/>
<dbReference type="InterPro" id="IPR052935">
    <property type="entry name" value="Mg2+_PAP"/>
</dbReference>
<evidence type="ECO:0000313" key="2">
    <source>
        <dbReference type="EMBL" id="CAF3946297.1"/>
    </source>
</evidence>
<sequence length="772" mass="89679">MNSTSFEKKQCILCNKIGGILTCDGCQQAFCGKHVIEHRQQLNIELENIMQEHDLIQQDIRLSIDNDLLLKEIDKWEKESMKKIQLVAEQTRINLKQILENSNNQILKTCQDVASKLLSAREAENFSEIDLKRWIEQLNELKSQTKLLSMIHIVEDNKSPIYLIEIKQTNTVNTYTKNIELLSSSRRIEERFIEGNGLAIIEDGGLRIKHIDSDHKFIYFHGQKSYTDGCHTLKFKIEHSTSSYSTFIGICSSDINLRQIMYHLTVVVGWFNTTEVWQHGRCIRNTKFQGSKNDEIKTNDIIQLTIDCENKQIELFHERTNKKHTVIVDSNQTPLPWKILLALRRKNDCVKILQTCSAQSSLITFDDIISTTSISGVPVPNGYNRLNWQNVLVVNGINYYTPNTGYTTGVVSPPYLIFNGYGNPMAITNMATIINGFLFDKQGLILVPSVAFRDHSSTSNSLSSDWILYIQGWYYEENPFHALRMEKTLEVIIQKDLNQNRIKMFTADGKKREDVCIDGLNQEMCIRTDDDGHIKNSFTMTNQEIELFRQSGGYDDKILFQVSVLNRNLQAIGDIYLCDDHGITFMSDIDDTIRMMNVTSLIQTLINIFSREFKAVSGMADIYRYWERKYNATFTYLTGSPDQLYPFLKEFLDREHFPSGSTYMEHFKWRNANFLAYFMQSSGVKKIDILHMFLQNTYHRLFVLIGDIFQRDPDNYASIYAQYPNRIARIFIRKYKDDDNGQQRLETVFKDIPRTKWATFETGDDLPKDIYM</sequence>
<dbReference type="EMBL" id="CAJOBE010004763">
    <property type="protein sequence ID" value="CAF3946297.1"/>
    <property type="molecule type" value="Genomic_DNA"/>
</dbReference>
<dbReference type="Gene3D" id="2.60.120.920">
    <property type="match status" value="1"/>
</dbReference>
<evidence type="ECO:0000259" key="1">
    <source>
        <dbReference type="Pfam" id="PF09949"/>
    </source>
</evidence>
<dbReference type="GO" id="GO:0008195">
    <property type="term" value="F:phosphatidate phosphatase activity"/>
    <property type="evidence" value="ECO:0007669"/>
    <property type="project" value="InterPro"/>
</dbReference>
<accession>A0A819KEE1</accession>
<feature type="domain" description="Phosphatidate phosphatase APP1 catalytic" evidence="1">
    <location>
        <begin position="584"/>
        <end position="734"/>
    </location>
</feature>
<dbReference type="Pfam" id="PF09949">
    <property type="entry name" value="APP1_cat"/>
    <property type="match status" value="1"/>
</dbReference>
<dbReference type="PANTHER" id="PTHR28208:SF1">
    <property type="entry name" value="FILAMENT ORGANIZATION PROTEIN APP1-LIKE, PUTATIVE (AFU_ORTHOLOGUE AFUA_1G06650)-RELATED"/>
    <property type="match status" value="1"/>
</dbReference>
<protein>
    <recommendedName>
        <fullName evidence="1">Phosphatidate phosphatase APP1 catalytic domain-containing protein</fullName>
    </recommendedName>
</protein>
<name>A0A819KEE1_9BILA</name>
<dbReference type="InterPro" id="IPR019236">
    <property type="entry name" value="APP1_cat"/>
</dbReference>
<dbReference type="PANTHER" id="PTHR28208">
    <property type="entry name" value="PHOSPHATIDATE PHOSPHATASE APP1"/>
    <property type="match status" value="1"/>
</dbReference>
<organism evidence="2 3">
    <name type="scientific">Rotaria sordida</name>
    <dbReference type="NCBI Taxonomy" id="392033"/>
    <lineage>
        <taxon>Eukaryota</taxon>
        <taxon>Metazoa</taxon>
        <taxon>Spiralia</taxon>
        <taxon>Gnathifera</taxon>
        <taxon>Rotifera</taxon>
        <taxon>Eurotatoria</taxon>
        <taxon>Bdelloidea</taxon>
        <taxon>Philodinida</taxon>
        <taxon>Philodinidae</taxon>
        <taxon>Rotaria</taxon>
    </lineage>
</organism>
<comment type="caution">
    <text evidence="2">The sequence shown here is derived from an EMBL/GenBank/DDBJ whole genome shotgun (WGS) entry which is preliminary data.</text>
</comment>
<proteinExistence type="predicted"/>
<evidence type="ECO:0000313" key="3">
    <source>
        <dbReference type="Proteomes" id="UP000663874"/>
    </source>
</evidence>
<dbReference type="InterPro" id="IPR043136">
    <property type="entry name" value="B30.2/SPRY_sf"/>
</dbReference>
<reference evidence="2" key="1">
    <citation type="submission" date="2021-02" db="EMBL/GenBank/DDBJ databases">
        <authorList>
            <person name="Nowell W R."/>
        </authorList>
    </citation>
    <scope>NUCLEOTIDE SEQUENCE</scope>
</reference>
<dbReference type="Proteomes" id="UP000663874">
    <property type="component" value="Unassembled WGS sequence"/>
</dbReference>
<gene>
    <name evidence="2" type="ORF">FNK824_LOCUS22960</name>
</gene>